<accession>A0A1I1BWF6</accession>
<dbReference type="InterPro" id="IPR024535">
    <property type="entry name" value="RHGA/B-epi-like_pectate_lyase"/>
</dbReference>
<feature type="chain" id="PRO_5039048327" evidence="5">
    <location>
        <begin position="28"/>
        <end position="485"/>
    </location>
</feature>
<keyword evidence="2 4" id="KW-0378">Hydrolase</keyword>
<organism evidence="7 8">
    <name type="scientific">Amycolatopsis marina</name>
    <dbReference type="NCBI Taxonomy" id="490629"/>
    <lineage>
        <taxon>Bacteria</taxon>
        <taxon>Bacillati</taxon>
        <taxon>Actinomycetota</taxon>
        <taxon>Actinomycetes</taxon>
        <taxon>Pseudonocardiales</taxon>
        <taxon>Pseudonocardiaceae</taxon>
        <taxon>Amycolatopsis</taxon>
    </lineage>
</organism>
<evidence type="ECO:0000259" key="6">
    <source>
        <dbReference type="Pfam" id="PF12708"/>
    </source>
</evidence>
<dbReference type="Proteomes" id="UP000243799">
    <property type="component" value="Unassembled WGS sequence"/>
</dbReference>
<feature type="domain" description="Rhamnogalacturonase A/B/Epimerase-like pectate lyase" evidence="6">
    <location>
        <begin position="68"/>
        <end position="119"/>
    </location>
</feature>
<dbReference type="GO" id="GO:0016829">
    <property type="term" value="F:lyase activity"/>
    <property type="evidence" value="ECO:0007669"/>
    <property type="project" value="UniProtKB-KW"/>
</dbReference>
<evidence type="ECO:0000256" key="5">
    <source>
        <dbReference type="SAM" id="SignalP"/>
    </source>
</evidence>
<feature type="signal peptide" evidence="5">
    <location>
        <begin position="1"/>
        <end position="27"/>
    </location>
</feature>
<dbReference type="RefSeq" id="WP_218160422.1">
    <property type="nucleotide sequence ID" value="NZ_FOKG01000016.1"/>
</dbReference>
<dbReference type="STRING" id="490629.SAMN05216266_116121"/>
<evidence type="ECO:0000313" key="8">
    <source>
        <dbReference type="Proteomes" id="UP000243799"/>
    </source>
</evidence>
<evidence type="ECO:0000256" key="4">
    <source>
        <dbReference type="RuleBase" id="RU361169"/>
    </source>
</evidence>
<sequence length="485" mass="52714">MRKLSTRTAAVAAVAAGSLMISVPSTSAVPGPANHPHSNNGSATGWDLAERIVKQVKPPGIPSRPFDIVDYGADGTGTRDSSRAFAGAIDAASRKGGRVVVPPGEYLTGPIHLQSDVELHVSEGATVRFSQDPADYLPPVLTRWEGVELYNYSPFIYAHDVKNVAITGKGVLDGQADEDHWWPWKEESDGQGGVIETEDRDALFEMAENGVPVEQRNFGAESQLRPNFVQFYNSSDILVKDVTLTNSPMWMIHPVLSENVTVDGVNLDSPNGPNSDGVDPESSRNVVIKNSRFNNGDDCIAIKSGRNADGRRINAPSENIVIHDNYMQDGHGGVTIGSEMSGSVRNVFAEDNVMDSAQLQRALRIKTNSVRGGVVEHIYFRGNQIPQIGDEVIRVNFQYEEGDAGEFTPTVREIHIEDVHSVGGAFALYLRGYERSPISDVTITNSTFEDVQTPMLLEHVEGLQLDNVEINGELYDGTITQGDGD</sequence>
<protein>
    <submittedName>
        <fullName evidence="7">Pectate lyase superfamily protein</fullName>
    </submittedName>
</protein>
<dbReference type="Pfam" id="PF12708">
    <property type="entry name" value="Pect-lyase_RHGA_epim"/>
    <property type="match status" value="1"/>
</dbReference>
<dbReference type="Pfam" id="PF00295">
    <property type="entry name" value="Glyco_hydro_28"/>
    <property type="match status" value="1"/>
</dbReference>
<evidence type="ECO:0000256" key="2">
    <source>
        <dbReference type="ARBA" id="ARBA00022801"/>
    </source>
</evidence>
<reference evidence="8" key="1">
    <citation type="submission" date="2016-10" db="EMBL/GenBank/DDBJ databases">
        <authorList>
            <person name="Varghese N."/>
            <person name="Submissions S."/>
        </authorList>
    </citation>
    <scope>NUCLEOTIDE SEQUENCE [LARGE SCALE GENOMIC DNA]</scope>
    <source>
        <strain evidence="8">CGMCC 4.3568</strain>
    </source>
</reference>
<dbReference type="InterPro" id="IPR011050">
    <property type="entry name" value="Pectin_lyase_fold/virulence"/>
</dbReference>
<comment type="similarity">
    <text evidence="1 4">Belongs to the glycosyl hydrolase 28 family.</text>
</comment>
<dbReference type="InterPro" id="IPR012334">
    <property type="entry name" value="Pectin_lyas_fold"/>
</dbReference>
<dbReference type="InterPro" id="IPR000743">
    <property type="entry name" value="Glyco_hydro_28"/>
</dbReference>
<dbReference type="Gene3D" id="2.160.20.10">
    <property type="entry name" value="Single-stranded right-handed beta-helix, Pectin lyase-like"/>
    <property type="match status" value="1"/>
</dbReference>
<proteinExistence type="inferred from homology"/>
<dbReference type="SMART" id="SM00710">
    <property type="entry name" value="PbH1"/>
    <property type="match status" value="5"/>
</dbReference>
<dbReference type="GO" id="GO:0004650">
    <property type="term" value="F:polygalacturonase activity"/>
    <property type="evidence" value="ECO:0007669"/>
    <property type="project" value="InterPro"/>
</dbReference>
<keyword evidence="8" id="KW-1185">Reference proteome</keyword>
<dbReference type="InterPro" id="IPR006626">
    <property type="entry name" value="PbH1"/>
</dbReference>
<dbReference type="SUPFAM" id="SSF51126">
    <property type="entry name" value="Pectin lyase-like"/>
    <property type="match status" value="1"/>
</dbReference>
<keyword evidence="3 4" id="KW-0326">Glycosidase</keyword>
<keyword evidence="7" id="KW-0456">Lyase</keyword>
<dbReference type="PANTHER" id="PTHR31339">
    <property type="entry name" value="PECTIN LYASE-RELATED"/>
    <property type="match status" value="1"/>
</dbReference>
<dbReference type="PANTHER" id="PTHR31339:SF9">
    <property type="entry name" value="PLASMIN AND FIBRONECTIN-BINDING PROTEIN A"/>
    <property type="match status" value="1"/>
</dbReference>
<name>A0A1I1BWF6_9PSEU</name>
<dbReference type="InterPro" id="IPR051801">
    <property type="entry name" value="GH28_Enzymes"/>
</dbReference>
<keyword evidence="5" id="KW-0732">Signal</keyword>
<evidence type="ECO:0000256" key="1">
    <source>
        <dbReference type="ARBA" id="ARBA00008834"/>
    </source>
</evidence>
<evidence type="ECO:0000256" key="3">
    <source>
        <dbReference type="ARBA" id="ARBA00023295"/>
    </source>
</evidence>
<evidence type="ECO:0000313" key="7">
    <source>
        <dbReference type="EMBL" id="SFB52988.1"/>
    </source>
</evidence>
<dbReference type="AlphaFoldDB" id="A0A1I1BWF6"/>
<gene>
    <name evidence="7" type="ORF">SAMN05216266_116121</name>
</gene>
<dbReference type="EMBL" id="FOKG01000016">
    <property type="protein sequence ID" value="SFB52988.1"/>
    <property type="molecule type" value="Genomic_DNA"/>
</dbReference>
<dbReference type="GO" id="GO:0005975">
    <property type="term" value="P:carbohydrate metabolic process"/>
    <property type="evidence" value="ECO:0007669"/>
    <property type="project" value="InterPro"/>
</dbReference>
<dbReference type="PROSITE" id="PS00502">
    <property type="entry name" value="POLYGALACTURONASE"/>
    <property type="match status" value="1"/>
</dbReference>